<dbReference type="InterPro" id="IPR013108">
    <property type="entry name" value="Amidohydro_3"/>
</dbReference>
<dbReference type="SUPFAM" id="SSF51556">
    <property type="entry name" value="Metallo-dependent hydrolases"/>
    <property type="match status" value="1"/>
</dbReference>
<dbReference type="GO" id="GO:0005829">
    <property type="term" value="C:cytosol"/>
    <property type="evidence" value="ECO:0007669"/>
    <property type="project" value="TreeGrafter"/>
</dbReference>
<dbReference type="Pfam" id="PF07969">
    <property type="entry name" value="Amidohydro_3"/>
    <property type="match status" value="2"/>
</dbReference>
<dbReference type="InterPro" id="IPR050378">
    <property type="entry name" value="Metallo-dep_Hydrolases_sf"/>
</dbReference>
<dbReference type="AlphaFoldDB" id="A0A381RGC7"/>
<gene>
    <name evidence="2" type="ORF">METZ01_LOCUS41781</name>
</gene>
<dbReference type="Gene3D" id="3.20.20.140">
    <property type="entry name" value="Metal-dependent hydrolases"/>
    <property type="match status" value="1"/>
</dbReference>
<dbReference type="PANTHER" id="PTHR11647">
    <property type="entry name" value="HYDRANTOINASE/DIHYDROPYRIMIDINASE FAMILY MEMBER"/>
    <property type="match status" value="1"/>
</dbReference>
<dbReference type="EMBL" id="UINC01001793">
    <property type="protein sequence ID" value="SUZ88927.1"/>
    <property type="molecule type" value="Genomic_DNA"/>
</dbReference>
<dbReference type="SUPFAM" id="SSF51338">
    <property type="entry name" value="Composite domain of metallo-dependent hydrolases"/>
    <property type="match status" value="1"/>
</dbReference>
<sequence>MAHELIISGGTLVDGTGAESRRADVAIDDGRISRIGDLEGEQAGQTIDATDKLVTPGFVDLHTHLDAQIAWDPEMRPSSYHGVTTALIGNCGVSFAPVSAGKSEYLAKLMEAVEDIAADAIIDGMPWNWESFGEYLDTVQSLRPTLNVVGLAGHSAIRFEAMGDKACDKDVQADEQELARIVELVKESVAEGAVGFSTSRFLGHRVPDGRLTPGTWADPRETEAIQQAVVDAGGPGGLFQVAPDMQTRYEVERTMFERGAEIGCQVLFSGGTGGDGDGGVSRWQEFFQRNNEAGNRITGICHTRPSGSFFGLAQQSFLRTPAWIELMKLPTISDRVDAMRDPSTREKLTSEAKEAGGFGPTARILHPMGMGDYPDYDLDRKGSLQQLADASGKDPVDIYVGRLIESEGRELWNLWAFGGALENQWKYMQLPYVIPMLGDAGAHVGQFTDADSPTFLLSELTRDRGVYSLPEAVHRISGKSAEVLGLKDRGCIREGWHADVNVIDYDALGSCHPEYVNDFPHNGGRLVVKSRGYDATLVAGQVVIQGGEYTGDRPGQVIREFQRG</sequence>
<dbReference type="InterPro" id="IPR032466">
    <property type="entry name" value="Metal_Hydrolase"/>
</dbReference>
<feature type="domain" description="Amidohydrolase 3" evidence="1">
    <location>
        <begin position="45"/>
        <end position="236"/>
    </location>
</feature>
<proteinExistence type="predicted"/>
<feature type="domain" description="Amidohydrolase 3" evidence="1">
    <location>
        <begin position="443"/>
        <end position="544"/>
    </location>
</feature>
<reference evidence="2" key="1">
    <citation type="submission" date="2018-05" db="EMBL/GenBank/DDBJ databases">
        <authorList>
            <person name="Lanie J.A."/>
            <person name="Ng W.-L."/>
            <person name="Kazmierczak K.M."/>
            <person name="Andrzejewski T.M."/>
            <person name="Davidsen T.M."/>
            <person name="Wayne K.J."/>
            <person name="Tettelin H."/>
            <person name="Glass J.I."/>
            <person name="Rusch D."/>
            <person name="Podicherti R."/>
            <person name="Tsui H.-C.T."/>
            <person name="Winkler M.E."/>
        </authorList>
    </citation>
    <scope>NUCLEOTIDE SEQUENCE</scope>
</reference>
<evidence type="ECO:0000259" key="1">
    <source>
        <dbReference type="Pfam" id="PF07969"/>
    </source>
</evidence>
<dbReference type="PANTHER" id="PTHR11647:SF1">
    <property type="entry name" value="COLLAPSIN RESPONSE MEDIATOR PROTEIN"/>
    <property type="match status" value="1"/>
</dbReference>
<dbReference type="InterPro" id="IPR011059">
    <property type="entry name" value="Metal-dep_hydrolase_composite"/>
</dbReference>
<protein>
    <recommendedName>
        <fullName evidence="1">Amidohydrolase 3 domain-containing protein</fullName>
    </recommendedName>
</protein>
<accession>A0A381RGC7</accession>
<organism evidence="2">
    <name type="scientific">marine metagenome</name>
    <dbReference type="NCBI Taxonomy" id="408172"/>
    <lineage>
        <taxon>unclassified sequences</taxon>
        <taxon>metagenomes</taxon>
        <taxon>ecological metagenomes</taxon>
    </lineage>
</organism>
<dbReference type="Gene3D" id="2.30.40.10">
    <property type="entry name" value="Urease, subunit C, domain 1"/>
    <property type="match status" value="1"/>
</dbReference>
<evidence type="ECO:0000313" key="2">
    <source>
        <dbReference type="EMBL" id="SUZ88927.1"/>
    </source>
</evidence>
<name>A0A381RGC7_9ZZZZ</name>
<dbReference type="GO" id="GO:0016812">
    <property type="term" value="F:hydrolase activity, acting on carbon-nitrogen (but not peptide) bonds, in cyclic amides"/>
    <property type="evidence" value="ECO:0007669"/>
    <property type="project" value="TreeGrafter"/>
</dbReference>